<dbReference type="SUPFAM" id="SSF81606">
    <property type="entry name" value="PP2C-like"/>
    <property type="match status" value="1"/>
</dbReference>
<evidence type="ECO:0000313" key="3">
    <source>
        <dbReference type="EMBL" id="GAA3963700.1"/>
    </source>
</evidence>
<feature type="compositionally biased region" description="Basic and acidic residues" evidence="1">
    <location>
        <begin position="226"/>
        <end position="238"/>
    </location>
</feature>
<dbReference type="RefSeq" id="WP_344806211.1">
    <property type="nucleotide sequence ID" value="NZ_BAABBO010000009.1"/>
</dbReference>
<dbReference type="SMART" id="SM00332">
    <property type="entry name" value="PP2Cc"/>
    <property type="match status" value="1"/>
</dbReference>
<accession>A0ABP7PD46</accession>
<sequence length="255" mass="26894">MLVAFVSDQGDRRANQDNAVVDMRQGLYAVLDGVGGGDSGELASALAAGIFRYEVCRRGADLEQAVQTAHEALVDFGTESGVESYCATTIAALHDTSHGILSIWAGDSRIYRLSNGHFEQVSADHADADGALTQALGHPSLASISSDTAHHASSPGTRWLICSDGLFRGLGPADLAALLGADLDVGQITESLLRAALDADPGDNITLIVLEEEDSPPVLGTEDEEAPLHAHRDSEPARPRSPLDWLWSLGMGRSE</sequence>
<dbReference type="InterPro" id="IPR001932">
    <property type="entry name" value="PPM-type_phosphatase-like_dom"/>
</dbReference>
<organism evidence="3 4">
    <name type="scientific">Allohahella marinimesophila</name>
    <dbReference type="NCBI Taxonomy" id="1054972"/>
    <lineage>
        <taxon>Bacteria</taxon>
        <taxon>Pseudomonadati</taxon>
        <taxon>Pseudomonadota</taxon>
        <taxon>Gammaproteobacteria</taxon>
        <taxon>Oceanospirillales</taxon>
        <taxon>Hahellaceae</taxon>
        <taxon>Allohahella</taxon>
    </lineage>
</organism>
<evidence type="ECO:0000256" key="1">
    <source>
        <dbReference type="SAM" id="MobiDB-lite"/>
    </source>
</evidence>
<dbReference type="SMART" id="SM00331">
    <property type="entry name" value="PP2C_SIG"/>
    <property type="match status" value="1"/>
</dbReference>
<dbReference type="EMBL" id="BAABBO010000009">
    <property type="protein sequence ID" value="GAA3963700.1"/>
    <property type="molecule type" value="Genomic_DNA"/>
</dbReference>
<dbReference type="InterPro" id="IPR036457">
    <property type="entry name" value="PPM-type-like_dom_sf"/>
</dbReference>
<feature type="region of interest" description="Disordered" evidence="1">
    <location>
        <begin position="214"/>
        <end position="244"/>
    </location>
</feature>
<protein>
    <submittedName>
        <fullName evidence="3">Protein phosphatase 2C domain-containing protein</fullName>
    </submittedName>
</protein>
<proteinExistence type="predicted"/>
<name>A0ABP7PD46_9GAMM</name>
<feature type="domain" description="PPM-type phosphatase" evidence="2">
    <location>
        <begin position="2"/>
        <end position="212"/>
    </location>
</feature>
<dbReference type="Gene3D" id="3.60.40.10">
    <property type="entry name" value="PPM-type phosphatase domain"/>
    <property type="match status" value="1"/>
</dbReference>
<dbReference type="Proteomes" id="UP001501337">
    <property type="component" value="Unassembled WGS sequence"/>
</dbReference>
<gene>
    <name evidence="3" type="ORF">GCM10022278_21880</name>
</gene>
<feature type="compositionally biased region" description="Acidic residues" evidence="1">
    <location>
        <begin position="214"/>
        <end position="225"/>
    </location>
</feature>
<keyword evidence="4" id="KW-1185">Reference proteome</keyword>
<reference evidence="4" key="1">
    <citation type="journal article" date="2019" name="Int. J. Syst. Evol. Microbiol.">
        <title>The Global Catalogue of Microorganisms (GCM) 10K type strain sequencing project: providing services to taxonomists for standard genome sequencing and annotation.</title>
        <authorList>
            <consortium name="The Broad Institute Genomics Platform"/>
            <consortium name="The Broad Institute Genome Sequencing Center for Infectious Disease"/>
            <person name="Wu L."/>
            <person name="Ma J."/>
        </authorList>
    </citation>
    <scope>NUCLEOTIDE SEQUENCE [LARGE SCALE GENOMIC DNA]</scope>
    <source>
        <strain evidence="4">JCM 17555</strain>
    </source>
</reference>
<comment type="caution">
    <text evidence="3">The sequence shown here is derived from an EMBL/GenBank/DDBJ whole genome shotgun (WGS) entry which is preliminary data.</text>
</comment>
<dbReference type="PROSITE" id="PS51746">
    <property type="entry name" value="PPM_2"/>
    <property type="match status" value="1"/>
</dbReference>
<evidence type="ECO:0000259" key="2">
    <source>
        <dbReference type="PROSITE" id="PS51746"/>
    </source>
</evidence>
<dbReference type="CDD" id="cd00143">
    <property type="entry name" value="PP2Cc"/>
    <property type="match status" value="1"/>
</dbReference>
<evidence type="ECO:0000313" key="4">
    <source>
        <dbReference type="Proteomes" id="UP001501337"/>
    </source>
</evidence>